<dbReference type="InterPro" id="IPR050910">
    <property type="entry name" value="JMJD6_ArgDemeth/LysHydrox"/>
</dbReference>
<evidence type="ECO:0000259" key="2">
    <source>
        <dbReference type="PROSITE" id="PS51184"/>
    </source>
</evidence>
<organism evidence="3">
    <name type="scientific">Pseudictyota dubia</name>
    <dbReference type="NCBI Taxonomy" id="2749911"/>
    <lineage>
        <taxon>Eukaryota</taxon>
        <taxon>Sar</taxon>
        <taxon>Stramenopiles</taxon>
        <taxon>Ochrophyta</taxon>
        <taxon>Bacillariophyta</taxon>
        <taxon>Mediophyceae</taxon>
        <taxon>Biddulphiophycidae</taxon>
        <taxon>Eupodiscales</taxon>
        <taxon>Odontellaceae</taxon>
        <taxon>Pseudictyota</taxon>
    </lineage>
</organism>
<dbReference type="EMBL" id="HBED01012600">
    <property type="protein sequence ID" value="CAD8303133.1"/>
    <property type="molecule type" value="Transcribed_RNA"/>
</dbReference>
<gene>
    <name evidence="3" type="ORF">TDUB1175_LOCUS6264</name>
</gene>
<dbReference type="Gene3D" id="2.60.120.650">
    <property type="entry name" value="Cupin"/>
    <property type="match status" value="1"/>
</dbReference>
<proteinExistence type="predicted"/>
<dbReference type="SUPFAM" id="SSF51197">
    <property type="entry name" value="Clavaminate synthase-like"/>
    <property type="match status" value="1"/>
</dbReference>
<accession>A0A7R9VSU4</accession>
<keyword evidence="1" id="KW-1133">Transmembrane helix</keyword>
<evidence type="ECO:0000313" key="3">
    <source>
        <dbReference type="EMBL" id="CAD8303133.1"/>
    </source>
</evidence>
<dbReference type="PANTHER" id="PTHR12480">
    <property type="entry name" value="ARGININE DEMETHYLASE AND LYSYL-HYDROXYLASE JMJD"/>
    <property type="match status" value="1"/>
</dbReference>
<name>A0A7R9VSU4_9STRA</name>
<dbReference type="PROSITE" id="PS51184">
    <property type="entry name" value="JMJC"/>
    <property type="match status" value="1"/>
</dbReference>
<feature type="transmembrane region" description="Helical" evidence="1">
    <location>
        <begin position="20"/>
        <end position="42"/>
    </location>
</feature>
<keyword evidence="1" id="KW-0472">Membrane</keyword>
<dbReference type="AlphaFoldDB" id="A0A7R9VSU4"/>
<dbReference type="InterPro" id="IPR003347">
    <property type="entry name" value="JmjC_dom"/>
</dbReference>
<protein>
    <recommendedName>
        <fullName evidence="2">JmjC domain-containing protein</fullName>
    </recommendedName>
</protein>
<feature type="domain" description="JmjC" evidence="2">
    <location>
        <begin position="193"/>
        <end position="326"/>
    </location>
</feature>
<evidence type="ECO:0000256" key="1">
    <source>
        <dbReference type="SAM" id="Phobius"/>
    </source>
</evidence>
<keyword evidence="1" id="KW-0812">Transmembrane</keyword>
<reference evidence="3" key="1">
    <citation type="submission" date="2021-01" db="EMBL/GenBank/DDBJ databases">
        <authorList>
            <person name="Corre E."/>
            <person name="Pelletier E."/>
            <person name="Niang G."/>
            <person name="Scheremetjew M."/>
            <person name="Finn R."/>
            <person name="Kale V."/>
            <person name="Holt S."/>
            <person name="Cochrane G."/>
            <person name="Meng A."/>
            <person name="Brown T."/>
            <person name="Cohen L."/>
        </authorList>
    </citation>
    <scope>NUCLEOTIDE SEQUENCE</scope>
    <source>
        <strain evidence="3">CCMP147</strain>
    </source>
</reference>
<sequence length="359" mass="39539">MIRNSGFATGRAKPRLLSAIRVVFAAALAIAALNLLAIGFFLKGSSNDNTADRKYDPLHRPGASISSYFRSQPLRPPHRSLLGEGGLHCTVEILDLGTMLYASGGKSPLERRSTPSLLSGWSPPSTPHRWSREHFLMDFGSFAQYVKNEFVQPYRDKDGEPCVVPSTEVVQLLTEPQNAGRMLFFTNDNENGAFFRALEPHYNVPNQLRHVDGFKVFSAMEQGGSHQFHFHGEAWLGQTSGARAWWFLPPSHERPTKVNGCDYLKEGIDPPEGTLTCVQNAGDVVHVPANWWHATCALEPWSAGIGAQTGSPAVYEQGFVSLDTYAGNPPWWFSNEEALRKKMKECGLAAGRRAGGKVA</sequence>